<keyword evidence="3 8" id="KW-0479">Metal-binding</keyword>
<feature type="binding site" evidence="8">
    <location>
        <position position="395"/>
    </location>
    <ligand>
        <name>Zn(2+)</name>
        <dbReference type="ChEBI" id="CHEBI:29105"/>
        <label>2</label>
    </ligand>
</feature>
<dbReference type="GO" id="GO:0006269">
    <property type="term" value="P:DNA replication, synthesis of primer"/>
    <property type="evidence" value="ECO:0007669"/>
    <property type="project" value="UniProtKB-KW"/>
</dbReference>
<keyword evidence="11" id="KW-1185">Reference proteome</keyword>
<dbReference type="GO" id="GO:0003677">
    <property type="term" value="F:DNA binding"/>
    <property type="evidence" value="ECO:0007669"/>
    <property type="project" value="UniProtKB-UniRule"/>
</dbReference>
<proteinExistence type="inferred from homology"/>
<sequence length="649" mass="69263">MLPLPHLDRVFDYRVPAESDADAQPGVRVRIRFGGRLVDGYLLERVETSDREGTLAWLHKVVSPVQVLTPEIVDLIDTVSERFAGTRADLLRLAIPPRHARVENEAPVQSPPAPIVAPDLRNWSIYEHAMSYADAVRVGRPARAVWNAAPGEDWPRRVAEMAAMVAATGRGALIIVPDHKDLDRVVKVCETLVDPSLVCALAAGLGPAQRYRRWLSVLRGHSRIVVGTRSAAFAPVVNLGFVAVWDDGDDLLSEPRSPYPHTRDIAVHRAHRSGAGFLSGGFARTCEGQLLVESGWAHPLVASRSAIRERSPRVVALADSDFALERDPGAKAARIPGIAFSAARTALQRGDAVLVQVPRRGYVPAVVCQDCRESLRCRRCAGPLELVDDSGVYQCRWCSTSVHTPKCSACGSVRVRAQVVGARRTAEELGRAFPGVPVVTSGGDDVVAEIQPHSALVVCTPGAEPLVEGGYGAALLLDGWALLGRADLRAGEETLRKWMAAAALVKPASAGGAVAVIADAGIPVVQALVRWDPVGFAEHELAERAEVGFPPAVRIAAIDGSHAAVSGMLDVLELPGGAEVLGPVPLPPFARPPSADAGVDEGEIERVLIKVPRQVGLELSRALRVAQAARSARKETSAVRIQVDPLHIG</sequence>
<dbReference type="Gene3D" id="3.40.1440.60">
    <property type="entry name" value="PriA, 3(prime) DNA-binding domain"/>
    <property type="match status" value="1"/>
</dbReference>
<dbReference type="HAMAP" id="MF_00983">
    <property type="entry name" value="PriA"/>
    <property type="match status" value="1"/>
</dbReference>
<gene>
    <name evidence="8 10" type="primary">priA</name>
    <name evidence="10" type="ORF">GCM10011410_09470</name>
</gene>
<dbReference type="PANTHER" id="PTHR30580">
    <property type="entry name" value="PRIMOSOMAL PROTEIN N"/>
    <property type="match status" value="1"/>
</dbReference>
<evidence type="ECO:0000313" key="10">
    <source>
        <dbReference type="EMBL" id="GGC59139.1"/>
    </source>
</evidence>
<feature type="domain" description="Primosomal protein N' 3' DNA-binding" evidence="9">
    <location>
        <begin position="2"/>
        <end position="96"/>
    </location>
</feature>
<comment type="similarity">
    <text evidence="8">Belongs to the helicase family. PriA subfamily.</text>
</comment>
<dbReference type="EMBL" id="BMJH01000001">
    <property type="protein sequence ID" value="GGC59139.1"/>
    <property type="molecule type" value="Genomic_DNA"/>
</dbReference>
<dbReference type="InterPro" id="IPR041222">
    <property type="entry name" value="PriA_3primeBD"/>
</dbReference>
<comment type="cofactor">
    <cofactor evidence="8">
        <name>Zn(2+)</name>
        <dbReference type="ChEBI" id="CHEBI:29105"/>
    </cofactor>
    <text evidence="8">Binds 2 zinc ions per subunit.</text>
</comment>
<feature type="binding site" evidence="8">
    <location>
        <position position="410"/>
    </location>
    <ligand>
        <name>Zn(2+)</name>
        <dbReference type="ChEBI" id="CHEBI:29105"/>
        <label>1</label>
    </ligand>
</feature>
<dbReference type="PANTHER" id="PTHR30580:SF0">
    <property type="entry name" value="PRIMOSOMAL PROTEIN N"/>
    <property type="match status" value="1"/>
</dbReference>
<evidence type="ECO:0000256" key="1">
    <source>
        <dbReference type="ARBA" id="ARBA00022515"/>
    </source>
</evidence>
<dbReference type="Gene3D" id="3.40.50.300">
    <property type="entry name" value="P-loop containing nucleotide triphosphate hydrolases"/>
    <property type="match status" value="1"/>
</dbReference>
<evidence type="ECO:0000256" key="6">
    <source>
        <dbReference type="ARBA" id="ARBA00022840"/>
    </source>
</evidence>
<comment type="caution">
    <text evidence="8">As this protein does not have any detectable helicase domains, it probably does not have helicase activity.</text>
</comment>
<reference evidence="10" key="1">
    <citation type="journal article" date="2014" name="Int. J. Syst. Evol. Microbiol.">
        <title>Complete genome sequence of Corynebacterium casei LMG S-19264T (=DSM 44701T), isolated from a smear-ripened cheese.</title>
        <authorList>
            <consortium name="US DOE Joint Genome Institute (JGI-PGF)"/>
            <person name="Walter F."/>
            <person name="Albersmeier A."/>
            <person name="Kalinowski J."/>
            <person name="Ruckert C."/>
        </authorList>
    </citation>
    <scope>NUCLEOTIDE SEQUENCE</scope>
    <source>
        <strain evidence="10">CGMCC 1.15478</strain>
    </source>
</reference>
<keyword evidence="4 8" id="KW-0547">Nucleotide-binding</keyword>
<dbReference type="GO" id="GO:0008270">
    <property type="term" value="F:zinc ion binding"/>
    <property type="evidence" value="ECO:0007669"/>
    <property type="project" value="UniProtKB-UniRule"/>
</dbReference>
<keyword evidence="1 8" id="KW-0639">Primosome</keyword>
<feature type="binding site" evidence="8">
    <location>
        <position position="371"/>
    </location>
    <ligand>
        <name>Zn(2+)</name>
        <dbReference type="ChEBI" id="CHEBI:29105"/>
        <label>1</label>
    </ligand>
</feature>
<evidence type="ECO:0000259" key="9">
    <source>
        <dbReference type="Pfam" id="PF17764"/>
    </source>
</evidence>
<protein>
    <recommendedName>
        <fullName evidence="8">Probable replication restart protein PriA</fullName>
    </recommendedName>
    <alternativeName>
        <fullName evidence="8">Putative ATP-dependent DNA helicase PriA</fullName>
    </alternativeName>
</protein>
<evidence type="ECO:0000313" key="11">
    <source>
        <dbReference type="Proteomes" id="UP000641514"/>
    </source>
</evidence>
<dbReference type="GO" id="GO:0006270">
    <property type="term" value="P:DNA replication initiation"/>
    <property type="evidence" value="ECO:0007669"/>
    <property type="project" value="TreeGrafter"/>
</dbReference>
<comment type="caution">
    <text evidence="10">The sequence shown here is derived from an EMBL/GenBank/DDBJ whole genome shotgun (WGS) entry which is preliminary data.</text>
</comment>
<evidence type="ECO:0000256" key="2">
    <source>
        <dbReference type="ARBA" id="ARBA00022705"/>
    </source>
</evidence>
<reference evidence="10" key="2">
    <citation type="submission" date="2020-09" db="EMBL/GenBank/DDBJ databases">
        <authorList>
            <person name="Sun Q."/>
            <person name="Zhou Y."/>
        </authorList>
    </citation>
    <scope>NUCLEOTIDE SEQUENCE</scope>
    <source>
        <strain evidence="10">CGMCC 1.15478</strain>
    </source>
</reference>
<feature type="binding site" evidence="8">
    <location>
        <position position="407"/>
    </location>
    <ligand>
        <name>Zn(2+)</name>
        <dbReference type="ChEBI" id="CHEBI:29105"/>
        <label>1</label>
    </ligand>
</feature>
<evidence type="ECO:0000256" key="7">
    <source>
        <dbReference type="ARBA" id="ARBA00023125"/>
    </source>
</evidence>
<dbReference type="GO" id="GO:0005524">
    <property type="term" value="F:ATP binding"/>
    <property type="evidence" value="ECO:0007669"/>
    <property type="project" value="UniProtKB-UniRule"/>
</dbReference>
<evidence type="ECO:0000256" key="3">
    <source>
        <dbReference type="ARBA" id="ARBA00022723"/>
    </source>
</evidence>
<evidence type="ECO:0000256" key="5">
    <source>
        <dbReference type="ARBA" id="ARBA00022833"/>
    </source>
</evidence>
<feature type="binding site" evidence="8">
    <location>
        <position position="377"/>
    </location>
    <ligand>
        <name>Zn(2+)</name>
        <dbReference type="ChEBI" id="CHEBI:29105"/>
        <label>2</label>
    </ligand>
</feature>
<dbReference type="GO" id="GO:0006302">
    <property type="term" value="P:double-strand break repair"/>
    <property type="evidence" value="ECO:0007669"/>
    <property type="project" value="InterPro"/>
</dbReference>
<dbReference type="AlphaFoldDB" id="A0A916U3G2"/>
<dbReference type="Pfam" id="PF17764">
    <property type="entry name" value="PriA_3primeBD"/>
    <property type="match status" value="1"/>
</dbReference>
<keyword evidence="7 8" id="KW-0238">DNA-binding</keyword>
<dbReference type="GO" id="GO:1990077">
    <property type="term" value="C:primosome complex"/>
    <property type="evidence" value="ECO:0007669"/>
    <property type="project" value="UniProtKB-UniRule"/>
</dbReference>
<dbReference type="GO" id="GO:0006310">
    <property type="term" value="P:DNA recombination"/>
    <property type="evidence" value="ECO:0007669"/>
    <property type="project" value="InterPro"/>
</dbReference>
<keyword evidence="6 8" id="KW-0067">ATP-binding</keyword>
<dbReference type="GO" id="GO:0043138">
    <property type="term" value="F:3'-5' DNA helicase activity"/>
    <property type="evidence" value="ECO:0007669"/>
    <property type="project" value="TreeGrafter"/>
</dbReference>
<feature type="binding site" evidence="8">
    <location>
        <position position="380"/>
    </location>
    <ligand>
        <name>Zn(2+)</name>
        <dbReference type="ChEBI" id="CHEBI:29105"/>
        <label>2</label>
    </ligand>
</feature>
<feature type="binding site" evidence="8">
    <location>
        <position position="368"/>
    </location>
    <ligand>
        <name>Zn(2+)</name>
        <dbReference type="ChEBI" id="CHEBI:29105"/>
        <label>1</label>
    </ligand>
</feature>
<keyword evidence="2 8" id="KW-0235">DNA replication</keyword>
<dbReference type="InterPro" id="IPR027417">
    <property type="entry name" value="P-loop_NTPase"/>
</dbReference>
<feature type="binding site" evidence="8">
    <location>
        <position position="398"/>
    </location>
    <ligand>
        <name>Zn(2+)</name>
        <dbReference type="ChEBI" id="CHEBI:29105"/>
        <label>2</label>
    </ligand>
</feature>
<name>A0A916U3G2_9ACTN</name>
<comment type="subunit">
    <text evidence="8">Component of the replication restart primosome.</text>
</comment>
<dbReference type="InterPro" id="IPR042115">
    <property type="entry name" value="PriA_3primeBD_sf"/>
</dbReference>
<dbReference type="Proteomes" id="UP000641514">
    <property type="component" value="Unassembled WGS sequence"/>
</dbReference>
<dbReference type="SUPFAM" id="SSF52540">
    <property type="entry name" value="P-loop containing nucleoside triphosphate hydrolases"/>
    <property type="match status" value="1"/>
</dbReference>
<organism evidence="10 11">
    <name type="scientific">Hoyosella rhizosphaerae</name>
    <dbReference type="NCBI Taxonomy" id="1755582"/>
    <lineage>
        <taxon>Bacteria</taxon>
        <taxon>Bacillati</taxon>
        <taxon>Actinomycetota</taxon>
        <taxon>Actinomycetes</taxon>
        <taxon>Mycobacteriales</taxon>
        <taxon>Hoyosellaceae</taxon>
        <taxon>Hoyosella</taxon>
    </lineage>
</organism>
<evidence type="ECO:0000256" key="4">
    <source>
        <dbReference type="ARBA" id="ARBA00022741"/>
    </source>
</evidence>
<comment type="function">
    <text evidence="8">Initiates the restart of stalled replication forks, which reloads the replicative helicase on sites other than the origin of replication. Recognizes and binds to abandoned replication forks and remodels them to uncover a helicase loading site. Promotes assembly of the primosome at these replication forks.</text>
</comment>
<accession>A0A916U3G2</accession>
<dbReference type="InterPro" id="IPR005259">
    <property type="entry name" value="PriA"/>
</dbReference>
<evidence type="ECO:0000256" key="8">
    <source>
        <dbReference type="HAMAP-Rule" id="MF_00983"/>
    </source>
</evidence>
<keyword evidence="5 8" id="KW-0862">Zinc</keyword>